<dbReference type="InterPro" id="IPR009094">
    <property type="entry name" value="DiS-bond_isomerase_DsbC/G_N_sf"/>
</dbReference>
<comment type="caution">
    <text evidence="11">The sequence shown here is derived from an EMBL/GenBank/DDBJ whole genome shotgun (WGS) entry which is preliminary data.</text>
</comment>
<dbReference type="CDD" id="cd03020">
    <property type="entry name" value="DsbA_DsbC_DsbG"/>
    <property type="match status" value="1"/>
</dbReference>
<dbReference type="PANTHER" id="PTHR35272">
    <property type="entry name" value="THIOL:DISULFIDE INTERCHANGE PROTEIN DSBC-RELATED"/>
    <property type="match status" value="1"/>
</dbReference>
<evidence type="ECO:0000256" key="2">
    <source>
        <dbReference type="ARBA" id="ARBA00009813"/>
    </source>
</evidence>
<keyword evidence="5" id="KW-1015">Disulfide bond</keyword>
<evidence type="ECO:0000256" key="7">
    <source>
        <dbReference type="RuleBase" id="RU364038"/>
    </source>
</evidence>
<feature type="domain" description="Thioredoxin-like fold" evidence="10">
    <location>
        <begin position="161"/>
        <end position="274"/>
    </location>
</feature>
<dbReference type="SUPFAM" id="SSF52833">
    <property type="entry name" value="Thioredoxin-like"/>
    <property type="match status" value="1"/>
</dbReference>
<keyword evidence="6 7" id="KW-0676">Redox-active center</keyword>
<protein>
    <recommendedName>
        <fullName evidence="7">Thiol:disulfide interchange protein</fullName>
    </recommendedName>
</protein>
<dbReference type="EMBL" id="JBHRYE010000019">
    <property type="protein sequence ID" value="MFC3672080.1"/>
    <property type="molecule type" value="Genomic_DNA"/>
</dbReference>
<evidence type="ECO:0000256" key="3">
    <source>
        <dbReference type="ARBA" id="ARBA00022729"/>
    </source>
</evidence>
<evidence type="ECO:0000313" key="11">
    <source>
        <dbReference type="EMBL" id="MFC3672080.1"/>
    </source>
</evidence>
<organism evidence="11 12">
    <name type="scientific">Novosphingobium pokkalii</name>
    <dbReference type="NCBI Taxonomy" id="1770194"/>
    <lineage>
        <taxon>Bacteria</taxon>
        <taxon>Pseudomonadati</taxon>
        <taxon>Pseudomonadota</taxon>
        <taxon>Alphaproteobacteria</taxon>
        <taxon>Sphingomonadales</taxon>
        <taxon>Sphingomonadaceae</taxon>
        <taxon>Novosphingobium</taxon>
    </lineage>
</organism>
<accession>A0ABV7V3Q9</accession>
<dbReference type="SUPFAM" id="SSF54423">
    <property type="entry name" value="DsbC/DsbG N-terminal domain-like"/>
    <property type="match status" value="1"/>
</dbReference>
<evidence type="ECO:0000313" key="12">
    <source>
        <dbReference type="Proteomes" id="UP001595683"/>
    </source>
</evidence>
<comment type="similarity">
    <text evidence="2 7">Belongs to the thioredoxin family. DsbC subfamily.</text>
</comment>
<dbReference type="InterPro" id="IPR012336">
    <property type="entry name" value="Thioredoxin-like_fold"/>
</dbReference>
<name>A0ABV7V3Q9_9SPHN</name>
<reference evidence="12" key="1">
    <citation type="journal article" date="2019" name="Int. J. Syst. Evol. Microbiol.">
        <title>The Global Catalogue of Microorganisms (GCM) 10K type strain sequencing project: providing services to taxonomists for standard genome sequencing and annotation.</title>
        <authorList>
            <consortium name="The Broad Institute Genomics Platform"/>
            <consortium name="The Broad Institute Genome Sequencing Center for Infectious Disease"/>
            <person name="Wu L."/>
            <person name="Ma J."/>
        </authorList>
    </citation>
    <scope>NUCLEOTIDE SEQUENCE [LARGE SCALE GENOMIC DNA]</scope>
    <source>
        <strain evidence="12">KCTC 42224</strain>
    </source>
</reference>
<dbReference type="Pfam" id="PF13098">
    <property type="entry name" value="Thioredoxin_2"/>
    <property type="match status" value="1"/>
</dbReference>
<dbReference type="Gene3D" id="3.40.30.10">
    <property type="entry name" value="Glutaredoxin"/>
    <property type="match status" value="1"/>
</dbReference>
<evidence type="ECO:0000256" key="1">
    <source>
        <dbReference type="ARBA" id="ARBA00004418"/>
    </source>
</evidence>
<evidence type="ECO:0000259" key="10">
    <source>
        <dbReference type="Pfam" id="PF13098"/>
    </source>
</evidence>
<evidence type="ECO:0000256" key="6">
    <source>
        <dbReference type="ARBA" id="ARBA00023284"/>
    </source>
</evidence>
<feature type="compositionally biased region" description="Low complexity" evidence="8">
    <location>
        <begin position="121"/>
        <end position="134"/>
    </location>
</feature>
<comment type="subcellular location">
    <subcellularLocation>
        <location evidence="1 7">Periplasm</location>
    </subcellularLocation>
</comment>
<dbReference type="Pfam" id="PF10411">
    <property type="entry name" value="DsbC_N"/>
    <property type="match status" value="1"/>
</dbReference>
<dbReference type="Proteomes" id="UP001595683">
    <property type="component" value="Unassembled WGS sequence"/>
</dbReference>
<dbReference type="InterPro" id="IPR018950">
    <property type="entry name" value="DiS-bond_isomerase_DsbC/G_N"/>
</dbReference>
<comment type="function">
    <text evidence="7">Required for disulfide bond formation in some periplasmic proteins. Acts by transferring its disulfide bond to other proteins and is reduced in the process.</text>
</comment>
<sequence length="278" mass="29074">MLGLVLSTLPTIAEARAATATRARPALTRDAAAMRALTQRLPRTAVTKVDCGQIPGICEVQAGTNLFYIDPSARYLIVGRIYDMETHQDLTAARLLAINPDMLVGAAASAKAQETDSAGLAPSRPQSASGAAAAPAPAQKVSLASLPANGAIEWGSGNASAPKVTVFSDFHCGYCRALHQTLKAMGVRVTERPISILGTRAISEAVICSEDKAAAVERAYGDQEVAKRACDTSGLDANEAFARAHGFTGTPVLVREDGAVLLGFRPREFLESWLKGGA</sequence>
<proteinExistence type="inferred from homology"/>
<feature type="domain" description="Disulphide bond isomerase DsbC/G N-terminal" evidence="9">
    <location>
        <begin position="28"/>
        <end position="92"/>
    </location>
</feature>
<evidence type="ECO:0000256" key="5">
    <source>
        <dbReference type="ARBA" id="ARBA00023157"/>
    </source>
</evidence>
<dbReference type="Gene3D" id="3.10.450.70">
    <property type="entry name" value="Disulphide bond isomerase, DsbC/G, N-terminal"/>
    <property type="match status" value="1"/>
</dbReference>
<keyword evidence="3 7" id="KW-0732">Signal</keyword>
<keyword evidence="12" id="KW-1185">Reference proteome</keyword>
<keyword evidence="4 7" id="KW-0574">Periplasm</keyword>
<dbReference type="PANTHER" id="PTHR35272:SF3">
    <property type="entry name" value="THIOL:DISULFIDE INTERCHANGE PROTEIN DSBC"/>
    <property type="match status" value="1"/>
</dbReference>
<dbReference type="InterPro" id="IPR051470">
    <property type="entry name" value="Thiol:disulfide_interchange"/>
</dbReference>
<feature type="region of interest" description="Disordered" evidence="8">
    <location>
        <begin position="115"/>
        <end position="134"/>
    </location>
</feature>
<dbReference type="InterPro" id="IPR033954">
    <property type="entry name" value="DiS-bond_Isoase_DsbC/G"/>
</dbReference>
<evidence type="ECO:0000259" key="9">
    <source>
        <dbReference type="Pfam" id="PF10411"/>
    </source>
</evidence>
<gene>
    <name evidence="11" type="ORF">ACFOOT_11655</name>
</gene>
<dbReference type="RefSeq" id="WP_191325700.1">
    <property type="nucleotide sequence ID" value="NZ_BMZP01000020.1"/>
</dbReference>
<evidence type="ECO:0000256" key="4">
    <source>
        <dbReference type="ARBA" id="ARBA00022764"/>
    </source>
</evidence>
<evidence type="ECO:0000256" key="8">
    <source>
        <dbReference type="SAM" id="MobiDB-lite"/>
    </source>
</evidence>
<dbReference type="InterPro" id="IPR036249">
    <property type="entry name" value="Thioredoxin-like_sf"/>
</dbReference>